<name>A0A9P0KL93_ACAOB</name>
<accession>A0A9P0KL93</accession>
<dbReference type="Proteomes" id="UP001152888">
    <property type="component" value="Unassembled WGS sequence"/>
</dbReference>
<dbReference type="AlphaFoldDB" id="A0A9P0KL93"/>
<keyword evidence="2" id="KW-1185">Reference proteome</keyword>
<reference evidence="1" key="1">
    <citation type="submission" date="2022-03" db="EMBL/GenBank/DDBJ databases">
        <authorList>
            <person name="Sayadi A."/>
        </authorList>
    </citation>
    <scope>NUCLEOTIDE SEQUENCE</scope>
</reference>
<sequence>MFENPRHTFRNSIIPKTFYWFAVKYVSENCYQLGFPRNVRWFICYYRQIQGSVNLFYYFIMTNLVKSETCYNTFGNLGT</sequence>
<comment type="caution">
    <text evidence="1">The sequence shown here is derived from an EMBL/GenBank/DDBJ whole genome shotgun (WGS) entry which is preliminary data.</text>
</comment>
<gene>
    <name evidence="1" type="ORF">ACAOBT_LOCUS10729</name>
</gene>
<evidence type="ECO:0000313" key="2">
    <source>
        <dbReference type="Proteomes" id="UP001152888"/>
    </source>
</evidence>
<evidence type="ECO:0000313" key="1">
    <source>
        <dbReference type="EMBL" id="CAH1973749.1"/>
    </source>
</evidence>
<organism evidence="1 2">
    <name type="scientific">Acanthoscelides obtectus</name>
    <name type="common">Bean weevil</name>
    <name type="synonym">Bruchus obtectus</name>
    <dbReference type="NCBI Taxonomy" id="200917"/>
    <lineage>
        <taxon>Eukaryota</taxon>
        <taxon>Metazoa</taxon>
        <taxon>Ecdysozoa</taxon>
        <taxon>Arthropoda</taxon>
        <taxon>Hexapoda</taxon>
        <taxon>Insecta</taxon>
        <taxon>Pterygota</taxon>
        <taxon>Neoptera</taxon>
        <taxon>Endopterygota</taxon>
        <taxon>Coleoptera</taxon>
        <taxon>Polyphaga</taxon>
        <taxon>Cucujiformia</taxon>
        <taxon>Chrysomeloidea</taxon>
        <taxon>Chrysomelidae</taxon>
        <taxon>Bruchinae</taxon>
        <taxon>Bruchini</taxon>
        <taxon>Acanthoscelides</taxon>
    </lineage>
</organism>
<proteinExistence type="predicted"/>
<protein>
    <submittedName>
        <fullName evidence="1">Uncharacterized protein</fullName>
    </submittedName>
</protein>
<dbReference type="EMBL" id="CAKOFQ010006814">
    <property type="protein sequence ID" value="CAH1973749.1"/>
    <property type="molecule type" value="Genomic_DNA"/>
</dbReference>